<proteinExistence type="predicted"/>
<comment type="subcellular location">
    <subcellularLocation>
        <location evidence="1">Nucleus</location>
    </subcellularLocation>
</comment>
<keyword evidence="4" id="KW-0804">Transcription</keyword>
<dbReference type="HOGENOM" id="CLU_006524_7_2_1"/>
<dbReference type="EMBL" id="KN832872">
    <property type="protein sequence ID" value="KIN04362.1"/>
    <property type="molecule type" value="Genomic_DNA"/>
</dbReference>
<dbReference type="InParanoid" id="A0A0C3HPX4"/>
<protein>
    <recommendedName>
        <fullName evidence="8">Transcription factor domain-containing protein</fullName>
    </recommendedName>
</protein>
<evidence type="ECO:0000313" key="6">
    <source>
        <dbReference type="EMBL" id="KIN04362.1"/>
    </source>
</evidence>
<evidence type="ECO:0000256" key="2">
    <source>
        <dbReference type="ARBA" id="ARBA00023015"/>
    </source>
</evidence>
<dbReference type="AlphaFoldDB" id="A0A0C3HPX4"/>
<organism evidence="6 7">
    <name type="scientific">Oidiodendron maius (strain Zn)</name>
    <dbReference type="NCBI Taxonomy" id="913774"/>
    <lineage>
        <taxon>Eukaryota</taxon>
        <taxon>Fungi</taxon>
        <taxon>Dikarya</taxon>
        <taxon>Ascomycota</taxon>
        <taxon>Pezizomycotina</taxon>
        <taxon>Leotiomycetes</taxon>
        <taxon>Leotiomycetes incertae sedis</taxon>
        <taxon>Myxotrichaceae</taxon>
        <taxon>Oidiodendron</taxon>
    </lineage>
</organism>
<dbReference type="STRING" id="913774.A0A0C3HPX4"/>
<sequence length="590" mass="65735">MQSAHGADAETEIGKVSNRACESCYRAKAKCIPQAGRGVESDKCSRNTAQLEKKIESLVALLSTGRSPVSPIVEPRSDIHVLAAASPSAKPNIECLQDMPSNAGTTTTSVQPAFDSSVTARYAAGSTAALTPACSVASDFELREERAEKLLRFKEQFQVHIPVEFVLPGETPQGLQASRPWLYRTVMMLSCQEERNRQIEQGNQIARDLMEAMLIRGEKSLDMFQALLVYNTWNIFFTGLTPQTISAAAMQLAIAMSIDLGLNRPARQEEGGTAEVERWALNEQQQNDSKRTLDERRAYVYCYLLTSTSSQCVKKIESFNATPYLEYCCQVLIESAESELDIVLAYSVKLQAFTECINRTVTECSDPNTSKAPIWMHVSSAKIGLQNIAASIPLDVRGHIQLCMKYRSTEIFLYDSCIQKHLFPTTGCSQRLDMLYSCLLTAKQFLDLVLEQPRRNYLGYNVINCSQIGHACSTLIKLSFVEEDGWNLGNVRETINLPFYLNQFITNFEAAGETIDRVQLTPCKASFPTGCSRAMRRVLAACEQKYAAESGAATFQEQQAYVPLDEPLPNISYDHFDNAYWEALISDFVP</sequence>
<accession>A0A0C3HPX4</accession>
<evidence type="ECO:0000256" key="5">
    <source>
        <dbReference type="ARBA" id="ARBA00023242"/>
    </source>
</evidence>
<dbReference type="GO" id="GO:0005634">
    <property type="term" value="C:nucleus"/>
    <property type="evidence" value="ECO:0007669"/>
    <property type="project" value="UniProtKB-SubCell"/>
</dbReference>
<dbReference type="PANTHER" id="PTHR31845:SF32">
    <property type="entry name" value="MISCELLANEOUS ZN(II)2CYS6 TRANSCRIPTION FACTOR (EUROFUNG)-RELATED"/>
    <property type="match status" value="1"/>
</dbReference>
<evidence type="ECO:0000256" key="3">
    <source>
        <dbReference type="ARBA" id="ARBA00023125"/>
    </source>
</evidence>
<dbReference type="OrthoDB" id="5226580at2759"/>
<keyword evidence="5" id="KW-0539">Nucleus</keyword>
<dbReference type="GO" id="GO:0000976">
    <property type="term" value="F:transcription cis-regulatory region binding"/>
    <property type="evidence" value="ECO:0007669"/>
    <property type="project" value="TreeGrafter"/>
</dbReference>
<dbReference type="Proteomes" id="UP000054321">
    <property type="component" value="Unassembled WGS sequence"/>
</dbReference>
<reference evidence="7" key="2">
    <citation type="submission" date="2015-01" db="EMBL/GenBank/DDBJ databases">
        <title>Evolutionary Origins and Diversification of the Mycorrhizal Mutualists.</title>
        <authorList>
            <consortium name="DOE Joint Genome Institute"/>
            <consortium name="Mycorrhizal Genomics Consortium"/>
            <person name="Kohler A."/>
            <person name="Kuo A."/>
            <person name="Nagy L.G."/>
            <person name="Floudas D."/>
            <person name="Copeland A."/>
            <person name="Barry K.W."/>
            <person name="Cichocki N."/>
            <person name="Veneault-Fourrey C."/>
            <person name="LaButti K."/>
            <person name="Lindquist E.A."/>
            <person name="Lipzen A."/>
            <person name="Lundell T."/>
            <person name="Morin E."/>
            <person name="Murat C."/>
            <person name="Riley R."/>
            <person name="Ohm R."/>
            <person name="Sun H."/>
            <person name="Tunlid A."/>
            <person name="Henrissat B."/>
            <person name="Grigoriev I.V."/>
            <person name="Hibbett D.S."/>
            <person name="Martin F."/>
        </authorList>
    </citation>
    <scope>NUCLEOTIDE SEQUENCE [LARGE SCALE GENOMIC DNA]</scope>
    <source>
        <strain evidence="7">Zn</strain>
    </source>
</reference>
<keyword evidence="7" id="KW-1185">Reference proteome</keyword>
<keyword evidence="3" id="KW-0238">DNA-binding</keyword>
<gene>
    <name evidence="6" type="ORF">OIDMADRAFT_176791</name>
</gene>
<dbReference type="InterPro" id="IPR051089">
    <property type="entry name" value="prtT"/>
</dbReference>
<evidence type="ECO:0000256" key="1">
    <source>
        <dbReference type="ARBA" id="ARBA00004123"/>
    </source>
</evidence>
<reference evidence="6 7" key="1">
    <citation type="submission" date="2014-04" db="EMBL/GenBank/DDBJ databases">
        <authorList>
            <consortium name="DOE Joint Genome Institute"/>
            <person name="Kuo A."/>
            <person name="Martino E."/>
            <person name="Perotto S."/>
            <person name="Kohler A."/>
            <person name="Nagy L.G."/>
            <person name="Floudas D."/>
            <person name="Copeland A."/>
            <person name="Barry K.W."/>
            <person name="Cichocki N."/>
            <person name="Veneault-Fourrey C."/>
            <person name="LaButti K."/>
            <person name="Lindquist E.A."/>
            <person name="Lipzen A."/>
            <person name="Lundell T."/>
            <person name="Morin E."/>
            <person name="Murat C."/>
            <person name="Sun H."/>
            <person name="Tunlid A."/>
            <person name="Henrissat B."/>
            <person name="Grigoriev I.V."/>
            <person name="Hibbett D.S."/>
            <person name="Martin F."/>
            <person name="Nordberg H.P."/>
            <person name="Cantor M.N."/>
            <person name="Hua S.X."/>
        </authorList>
    </citation>
    <scope>NUCLEOTIDE SEQUENCE [LARGE SCALE GENOMIC DNA]</scope>
    <source>
        <strain evidence="6 7">Zn</strain>
    </source>
</reference>
<evidence type="ECO:0000313" key="7">
    <source>
        <dbReference type="Proteomes" id="UP000054321"/>
    </source>
</evidence>
<evidence type="ECO:0000256" key="4">
    <source>
        <dbReference type="ARBA" id="ARBA00023163"/>
    </source>
</evidence>
<keyword evidence="2" id="KW-0805">Transcription regulation</keyword>
<dbReference type="GO" id="GO:0000981">
    <property type="term" value="F:DNA-binding transcription factor activity, RNA polymerase II-specific"/>
    <property type="evidence" value="ECO:0007669"/>
    <property type="project" value="TreeGrafter"/>
</dbReference>
<dbReference type="PANTHER" id="PTHR31845">
    <property type="entry name" value="FINGER DOMAIN PROTEIN, PUTATIVE-RELATED"/>
    <property type="match status" value="1"/>
</dbReference>
<evidence type="ECO:0008006" key="8">
    <source>
        <dbReference type="Google" id="ProtNLM"/>
    </source>
</evidence>
<name>A0A0C3HPX4_OIDMZ</name>